<organism evidence="1 2">
    <name type="scientific">Acrobeloides nanus</name>
    <dbReference type="NCBI Taxonomy" id="290746"/>
    <lineage>
        <taxon>Eukaryota</taxon>
        <taxon>Metazoa</taxon>
        <taxon>Ecdysozoa</taxon>
        <taxon>Nematoda</taxon>
        <taxon>Chromadorea</taxon>
        <taxon>Rhabditida</taxon>
        <taxon>Tylenchina</taxon>
        <taxon>Cephalobomorpha</taxon>
        <taxon>Cephaloboidea</taxon>
        <taxon>Cephalobidae</taxon>
        <taxon>Acrobeloides</taxon>
    </lineage>
</organism>
<proteinExistence type="predicted"/>
<evidence type="ECO:0000313" key="1">
    <source>
        <dbReference type="Proteomes" id="UP000887540"/>
    </source>
</evidence>
<name>A0A914D3D3_9BILA</name>
<dbReference type="AlphaFoldDB" id="A0A914D3D3"/>
<protein>
    <submittedName>
        <fullName evidence="2">Secreted protein</fullName>
    </submittedName>
</protein>
<keyword evidence="1" id="KW-1185">Reference proteome</keyword>
<dbReference type="Proteomes" id="UP000887540">
    <property type="component" value="Unplaced"/>
</dbReference>
<accession>A0A914D3D3</accession>
<dbReference type="WBParaSite" id="ACRNAN_scaffold17147.g26504.t1">
    <property type="protein sequence ID" value="ACRNAN_scaffold17147.g26504.t1"/>
    <property type="gene ID" value="ACRNAN_scaffold17147.g26504"/>
</dbReference>
<reference evidence="2" key="1">
    <citation type="submission" date="2022-11" db="UniProtKB">
        <authorList>
            <consortium name="WormBaseParasite"/>
        </authorList>
    </citation>
    <scope>IDENTIFICATION</scope>
</reference>
<sequence length="102" mass="12002">MARTMQIQRKPYPRKHIYSRQLLMPFAIALLNTASTSTTGVPPTLIRRPCLPIVWNLNCAPVTTWNFHDQNSHRPHHQTPLHRRLMKSDTQHQDYTIIFIPH</sequence>
<evidence type="ECO:0000313" key="2">
    <source>
        <dbReference type="WBParaSite" id="ACRNAN_scaffold17147.g26504.t1"/>
    </source>
</evidence>